<dbReference type="InterPro" id="IPR009003">
    <property type="entry name" value="Peptidase_S1_PA"/>
</dbReference>
<dbReference type="InterPro" id="IPR003646">
    <property type="entry name" value="SH3-like_bac-type"/>
</dbReference>
<dbReference type="SUPFAM" id="SSF50494">
    <property type="entry name" value="Trypsin-like serine proteases"/>
    <property type="match status" value="1"/>
</dbReference>
<dbReference type="GO" id="GO:0016301">
    <property type="term" value="F:kinase activity"/>
    <property type="evidence" value="ECO:0007669"/>
    <property type="project" value="UniProtKB-KW"/>
</dbReference>
<keyword evidence="1" id="KW-1133">Transmembrane helix</keyword>
<accession>A0A6S6SBJ2</accession>
<dbReference type="InterPro" id="IPR043504">
    <property type="entry name" value="Peptidase_S1_PA_chymotrypsin"/>
</dbReference>
<reference evidence="3" key="1">
    <citation type="submission" date="2020-01" db="EMBL/GenBank/DDBJ databases">
        <authorList>
            <person name="Meier V. D."/>
            <person name="Meier V D."/>
        </authorList>
    </citation>
    <scope>NUCLEOTIDE SEQUENCE</scope>
    <source>
        <strain evidence="3">HLG_WM_MAG_05</strain>
    </source>
</reference>
<evidence type="ECO:0000256" key="1">
    <source>
        <dbReference type="SAM" id="Phobius"/>
    </source>
</evidence>
<keyword evidence="1" id="KW-0472">Membrane</keyword>
<sequence length="521" mass="59862">MLSSIIHIESSNKKNKSFGTGFIIDCDQDGSYVLTCQHVLDEVETAMVEEQSVEIVASSDFLDMAVIYVKTLREPPLPLQLASCNNQNVHAFGFASFSRDLVQKKEIQATLFEEVIELHSKVDDSFYVVRRIKANEDYTFERGNSGAPLLCKRTGAVIAMISNKEGSNIAYAIEIASLQEIWKNLKLLRLQEGNLHKHQAFYEKIDDFIGEVEENFEQRKNAILTSRTQLNDMNQLQKEIHSLKTGFQEASKFKYYLGGIASMLLILSLYYFFTDSVQYRPHNYKIIKIPVDDVLNIREHQGIGYQVIGTIPYNGNNIAVIHCEENDSGQEWCKITYGNITGWVSSKYIEKEPEIKYDITPEKKNYFRTIANNAFLQFTYPLSAKQGEVIPLSIHLQNLGAYAKRGDVTLSFPQRPQLEYQKVYSDFENITHYKVNDIIYNNHKDQNKSMHAIHPSIEANKMKWDNEEQHIFGLAIKAPKNLEIFRIKVRASLTLQRPIPNKGTLDQQAFFSKEIRIKLTK</sequence>
<protein>
    <submittedName>
        <fullName evidence="3">Serine/threonine kinase</fullName>
    </submittedName>
</protein>
<organism evidence="3">
    <name type="scientific">uncultured Sulfurovum sp</name>
    <dbReference type="NCBI Taxonomy" id="269237"/>
    <lineage>
        <taxon>Bacteria</taxon>
        <taxon>Pseudomonadati</taxon>
        <taxon>Campylobacterota</taxon>
        <taxon>Epsilonproteobacteria</taxon>
        <taxon>Campylobacterales</taxon>
        <taxon>Sulfurovaceae</taxon>
        <taxon>Sulfurovum</taxon>
        <taxon>environmental samples</taxon>
    </lineage>
</organism>
<dbReference type="EMBL" id="CACVAU010000011">
    <property type="protein sequence ID" value="CAA6803576.1"/>
    <property type="molecule type" value="Genomic_DNA"/>
</dbReference>
<gene>
    <name evidence="3" type="ORF">HELGO_WM11317</name>
</gene>
<keyword evidence="1" id="KW-0812">Transmembrane</keyword>
<evidence type="ECO:0000259" key="2">
    <source>
        <dbReference type="Pfam" id="PF08239"/>
    </source>
</evidence>
<keyword evidence="3" id="KW-0808">Transferase</keyword>
<dbReference type="Pfam" id="PF13365">
    <property type="entry name" value="Trypsin_2"/>
    <property type="match status" value="1"/>
</dbReference>
<dbReference type="Gene3D" id="2.40.10.10">
    <property type="entry name" value="Trypsin-like serine proteases"/>
    <property type="match status" value="2"/>
</dbReference>
<feature type="domain" description="SH3b" evidence="2">
    <location>
        <begin position="293"/>
        <end position="350"/>
    </location>
</feature>
<keyword evidence="3" id="KW-0418">Kinase</keyword>
<dbReference type="Gene3D" id="2.30.30.40">
    <property type="entry name" value="SH3 Domains"/>
    <property type="match status" value="1"/>
</dbReference>
<name>A0A6S6SBJ2_9BACT</name>
<dbReference type="Pfam" id="PF08239">
    <property type="entry name" value="SH3_3"/>
    <property type="match status" value="1"/>
</dbReference>
<feature type="transmembrane region" description="Helical" evidence="1">
    <location>
        <begin position="253"/>
        <end position="273"/>
    </location>
</feature>
<proteinExistence type="predicted"/>
<evidence type="ECO:0000313" key="3">
    <source>
        <dbReference type="EMBL" id="CAA6803576.1"/>
    </source>
</evidence>
<dbReference type="AlphaFoldDB" id="A0A6S6SBJ2"/>